<reference evidence="1 2" key="1">
    <citation type="submission" date="2024-10" db="EMBL/GenBank/DDBJ databases">
        <authorList>
            <person name="Topkara A.R."/>
            <person name="Saygin H."/>
        </authorList>
    </citation>
    <scope>NUCLEOTIDE SEQUENCE [LARGE SCALE GENOMIC DNA]</scope>
    <source>
        <strain evidence="1 2">M3C6</strain>
    </source>
</reference>
<organism evidence="1 2">
    <name type="scientific">Nonomuraea marmarensis</name>
    <dbReference type="NCBI Taxonomy" id="3351344"/>
    <lineage>
        <taxon>Bacteria</taxon>
        <taxon>Bacillati</taxon>
        <taxon>Actinomycetota</taxon>
        <taxon>Actinomycetes</taxon>
        <taxon>Streptosporangiales</taxon>
        <taxon>Streptosporangiaceae</taxon>
        <taxon>Nonomuraea</taxon>
    </lineage>
</organism>
<comment type="caution">
    <text evidence="1">The sequence shown here is derived from an EMBL/GenBank/DDBJ whole genome shotgun (WGS) entry which is preliminary data.</text>
</comment>
<proteinExistence type="predicted"/>
<gene>
    <name evidence="1" type="ORF">ACFLIM_36280</name>
</gene>
<protein>
    <submittedName>
        <fullName evidence="1">Uncharacterized protein</fullName>
    </submittedName>
</protein>
<evidence type="ECO:0000313" key="1">
    <source>
        <dbReference type="EMBL" id="MFG1708670.1"/>
    </source>
</evidence>
<accession>A0ABW7AMQ3</accession>
<evidence type="ECO:0000313" key="2">
    <source>
        <dbReference type="Proteomes" id="UP001603978"/>
    </source>
</evidence>
<dbReference type="Proteomes" id="UP001603978">
    <property type="component" value="Unassembled WGS sequence"/>
</dbReference>
<dbReference type="RefSeq" id="WP_393172898.1">
    <property type="nucleotide sequence ID" value="NZ_JBICRM010000029.1"/>
</dbReference>
<sequence>MVLILDEIDALQGSSMISIFRQLRDGHNARHEGRPFPSSVVLCGLRDVPDYKVTSGGNRDWSNPAGPFTIITESLCLGDFTTDQIAELYDQHTQATGQEFTKDAVERVFELTQGQPWLVNALAYEIIFEMG</sequence>
<name>A0ABW7AMQ3_9ACTN</name>
<dbReference type="EMBL" id="JBICRM010000029">
    <property type="protein sequence ID" value="MFG1708670.1"/>
    <property type="molecule type" value="Genomic_DNA"/>
</dbReference>
<dbReference type="InterPro" id="IPR027417">
    <property type="entry name" value="P-loop_NTPase"/>
</dbReference>
<keyword evidence="2" id="KW-1185">Reference proteome</keyword>
<dbReference type="SUPFAM" id="SSF52540">
    <property type="entry name" value="P-loop containing nucleoside triphosphate hydrolases"/>
    <property type="match status" value="1"/>
</dbReference>